<dbReference type="Proteomes" id="UP000592294">
    <property type="component" value="Unassembled WGS sequence"/>
</dbReference>
<evidence type="ECO:0000256" key="2">
    <source>
        <dbReference type="ARBA" id="ARBA00023231"/>
    </source>
</evidence>
<comment type="similarity">
    <text evidence="1">Belongs to the NifZ family.</text>
</comment>
<comment type="caution">
    <text evidence="4">The sequence shown here is derived from an EMBL/GenBank/DDBJ whole genome shotgun (WGS) entry which is preliminary data.</text>
</comment>
<proteinExistence type="inferred from homology"/>
<evidence type="ECO:0000313" key="4">
    <source>
        <dbReference type="EMBL" id="NVZ10998.1"/>
    </source>
</evidence>
<evidence type="ECO:0000256" key="1">
    <source>
        <dbReference type="ARBA" id="ARBA00008027"/>
    </source>
</evidence>
<dbReference type="InterPro" id="IPR007415">
    <property type="entry name" value="Nitrogenase_MoFe_mat_NifZ"/>
</dbReference>
<dbReference type="EMBL" id="JABZEO010000014">
    <property type="protein sequence ID" value="NVZ10998.1"/>
    <property type="molecule type" value="Genomic_DNA"/>
</dbReference>
<reference evidence="4 5" key="1">
    <citation type="submission" date="2020-06" db="EMBL/GenBank/DDBJ databases">
        <title>Whole-genome sequence of Allochromatium humboldtianum DSM 21881, type strain.</title>
        <authorList>
            <person name="Kyndt J.A."/>
            <person name="Meyer T.E."/>
        </authorList>
    </citation>
    <scope>NUCLEOTIDE SEQUENCE [LARGE SCALE GENOMIC DNA]</scope>
    <source>
        <strain evidence="4 5">DSM 21881</strain>
    </source>
</reference>
<accession>A0A850RCF2</accession>
<keyword evidence="5" id="KW-1185">Reference proteome</keyword>
<gene>
    <name evidence="4" type="ORF">HW932_17205</name>
</gene>
<dbReference type="RefSeq" id="WP_176977722.1">
    <property type="nucleotide sequence ID" value="NZ_JABZEO010000014.1"/>
</dbReference>
<protein>
    <submittedName>
        <fullName evidence="4">Nitrogen fixation protein NifZ</fullName>
    </submittedName>
</protein>
<evidence type="ECO:0000313" key="5">
    <source>
        <dbReference type="Proteomes" id="UP000592294"/>
    </source>
</evidence>
<dbReference type="Pfam" id="PF04319">
    <property type="entry name" value="NifZ"/>
    <property type="match status" value="1"/>
</dbReference>
<keyword evidence="2" id="KW-0535">Nitrogen fixation</keyword>
<organism evidence="4 5">
    <name type="scientific">Allochromatium humboldtianum</name>
    <dbReference type="NCBI Taxonomy" id="504901"/>
    <lineage>
        <taxon>Bacteria</taxon>
        <taxon>Pseudomonadati</taxon>
        <taxon>Pseudomonadota</taxon>
        <taxon>Gammaproteobacteria</taxon>
        <taxon>Chromatiales</taxon>
        <taxon>Chromatiaceae</taxon>
        <taxon>Allochromatium</taxon>
    </lineage>
</organism>
<sequence>MRPEYEYGDEVRVLRNVRNDGTYPGEPTGALLIRRGSTGFVRDVGTFLQDQLIYSVHFLDSDRIVGCRAEELQRADEPWIPSRFEFRDQVAARLPLGLQGRVLVEAGEVGEVIRVLRDHPGGVAYHVHFPDRNTLIVPETALTEPETPTAGASAEADGVAL</sequence>
<dbReference type="AlphaFoldDB" id="A0A850RCF2"/>
<feature type="region of interest" description="Disordered" evidence="3">
    <location>
        <begin position="142"/>
        <end position="161"/>
    </location>
</feature>
<feature type="compositionally biased region" description="Low complexity" evidence="3">
    <location>
        <begin position="142"/>
        <end position="152"/>
    </location>
</feature>
<evidence type="ECO:0000256" key="3">
    <source>
        <dbReference type="SAM" id="MobiDB-lite"/>
    </source>
</evidence>
<dbReference type="GO" id="GO:0009399">
    <property type="term" value="P:nitrogen fixation"/>
    <property type="evidence" value="ECO:0007669"/>
    <property type="project" value="InterPro"/>
</dbReference>
<name>A0A850RCF2_9GAMM</name>